<gene>
    <name evidence="1" type="ORF">FDO65_10120</name>
</gene>
<organism evidence="1 2">
    <name type="scientific">Nakamurella flava</name>
    <dbReference type="NCBI Taxonomy" id="2576308"/>
    <lineage>
        <taxon>Bacteria</taxon>
        <taxon>Bacillati</taxon>
        <taxon>Actinomycetota</taxon>
        <taxon>Actinomycetes</taxon>
        <taxon>Nakamurellales</taxon>
        <taxon>Nakamurellaceae</taxon>
        <taxon>Nakamurella</taxon>
    </lineage>
</organism>
<dbReference type="RefSeq" id="WP_137449175.1">
    <property type="nucleotide sequence ID" value="NZ_SZZH01000001.1"/>
</dbReference>
<proteinExistence type="predicted"/>
<reference evidence="1 2" key="1">
    <citation type="submission" date="2019-05" db="EMBL/GenBank/DDBJ databases">
        <title>Nakamurella sp. N5BH11, whole genome shotgun sequence.</title>
        <authorList>
            <person name="Tuo L."/>
        </authorList>
    </citation>
    <scope>NUCLEOTIDE SEQUENCE [LARGE SCALE GENOMIC DNA]</scope>
    <source>
        <strain evidence="1 2">N5BH11</strain>
    </source>
</reference>
<evidence type="ECO:0000313" key="1">
    <source>
        <dbReference type="EMBL" id="TKV61870.1"/>
    </source>
</evidence>
<accession>A0A4U6QMJ8</accession>
<name>A0A4U6QMJ8_9ACTN</name>
<comment type="caution">
    <text evidence="1">The sequence shown here is derived from an EMBL/GenBank/DDBJ whole genome shotgun (WGS) entry which is preliminary data.</text>
</comment>
<evidence type="ECO:0000313" key="2">
    <source>
        <dbReference type="Proteomes" id="UP000306985"/>
    </source>
</evidence>
<dbReference type="EMBL" id="SZZH01000001">
    <property type="protein sequence ID" value="TKV61870.1"/>
    <property type="molecule type" value="Genomic_DNA"/>
</dbReference>
<protein>
    <submittedName>
        <fullName evidence="1">Uncharacterized protein</fullName>
    </submittedName>
</protein>
<dbReference type="Proteomes" id="UP000306985">
    <property type="component" value="Unassembled WGS sequence"/>
</dbReference>
<dbReference type="AlphaFoldDB" id="A0A4U6QMJ8"/>
<keyword evidence="2" id="KW-1185">Reference proteome</keyword>
<sequence length="68" mass="7669">MEIDVHAIYGFDVAGPGRDDRSGPWLRKRVENLPFHPNSVAAARVRADIQVARERREKAEKAAKTERG</sequence>
<dbReference type="OrthoDB" id="3541567at2"/>